<evidence type="ECO:0000256" key="16">
    <source>
        <dbReference type="SAM" id="Coils"/>
    </source>
</evidence>
<evidence type="ECO:0000256" key="15">
    <source>
        <dbReference type="RuleBase" id="RU365038"/>
    </source>
</evidence>
<dbReference type="GO" id="GO:0005634">
    <property type="term" value="C:nucleus"/>
    <property type="evidence" value="ECO:0007669"/>
    <property type="project" value="UniProtKB-SubCell"/>
</dbReference>
<evidence type="ECO:0000256" key="4">
    <source>
        <dbReference type="ARBA" id="ARBA00005555"/>
    </source>
</evidence>
<dbReference type="PANTHER" id="PTHR23163">
    <property type="entry name" value="RING FINGER PROTEIN-RELATED"/>
    <property type="match status" value="1"/>
</dbReference>
<sequence>MEDKKRAFSMRQEPSREASPPAKKLLISTQNTNSLNGVNNGYTNTTTSSYLNEAGKIDVADPRTLEAYQKEAIFRRMLEYKRELERITLIKEELEKKNEYCDGHLNIVNTYWNKMLEDLRTIIKRVDQNTSLSKINSHSARSLDSNFFKHLITIGEEEPPPSLEKITQVLEEKCLLTRDVVNSVLDKIVALVEEKNSFIKSMQLEKDPIKLAEKLRWENENLIRKDENNQKLLNKMQSQNSDLTSEVSSLKDKYQKTKNRLDETQTRLEETKMELVKSEKRFDQKRCPTWGFWTHDVGGSAESESHTDHTRSHDHNNVRSPEHVSSVIDQDAEKFRLLYIEREKEIERQRTDMTALKTELEQLRIKYAHIPDERIAETPLFKNLQMQYYHSKENAEQCRSIIESMSRDLEELKGSRRAFEEQAEKEANQKVLDITKEMQLLESDLNRVRALRDAAIHDAELAKARNGPGFQQIPALRRLANGRKSQLRRLMDDIRLENAKAAYEAGDMESLEFYSNEREPTEDTDIYKLKYNMSLVANLKEKIRELKDENSYLRVQLDGYKDAPSDIKRTQELIVAERNSRKEIEMLKRILDEYDEKYGIRDPGDDPLHILSAKIEEKDKKINELSNELRLLKIREKTHVRDLTALDDEIQQLDEKANQKMFDIIKHENELMRLAEMKNKAEQKCQGLTNKYASLEQQNKDYAALRLRMEENIRQQEYQIKHLQQQLGNMEKESAAADSVITTYRLKIQDLNHENSALREKYSKTEHKYNEIYNQYRERYEQCEYENSLRRKAQDEAAVYKKRLEDISKQLSSGSSKSVLQAELDGYKQMIKCPVCRIRIIDTCITKCMHVFCGDCVKARVETRQRKCGKCGEQFGTSDVKKLYF</sequence>
<dbReference type="PROSITE" id="PS00518">
    <property type="entry name" value="ZF_RING_1"/>
    <property type="match status" value="1"/>
</dbReference>
<dbReference type="GO" id="GO:0061630">
    <property type="term" value="F:ubiquitin protein ligase activity"/>
    <property type="evidence" value="ECO:0007669"/>
    <property type="project" value="UniProtKB-EC"/>
</dbReference>
<evidence type="ECO:0000256" key="7">
    <source>
        <dbReference type="ARBA" id="ARBA00022771"/>
    </source>
</evidence>
<dbReference type="Pfam" id="PF26095">
    <property type="entry name" value="CC_Bre1"/>
    <property type="match status" value="1"/>
</dbReference>
<name>A0A9N8Z0J4_9GLOM</name>
<evidence type="ECO:0000313" key="20">
    <source>
        <dbReference type="Proteomes" id="UP000789508"/>
    </source>
</evidence>
<accession>A0A9N8Z0J4</accession>
<evidence type="ECO:0000256" key="9">
    <source>
        <dbReference type="ARBA" id="ARBA00022833"/>
    </source>
</evidence>
<dbReference type="Proteomes" id="UP000789508">
    <property type="component" value="Unassembled WGS sequence"/>
</dbReference>
<dbReference type="EC" id="2.3.2.27" evidence="15"/>
<evidence type="ECO:0000259" key="18">
    <source>
        <dbReference type="PROSITE" id="PS50089"/>
    </source>
</evidence>
<organism evidence="19 20">
    <name type="scientific">Ambispora leptoticha</name>
    <dbReference type="NCBI Taxonomy" id="144679"/>
    <lineage>
        <taxon>Eukaryota</taxon>
        <taxon>Fungi</taxon>
        <taxon>Fungi incertae sedis</taxon>
        <taxon>Mucoromycota</taxon>
        <taxon>Glomeromycotina</taxon>
        <taxon>Glomeromycetes</taxon>
        <taxon>Archaeosporales</taxon>
        <taxon>Ambisporaceae</taxon>
        <taxon>Ambispora</taxon>
    </lineage>
</organism>
<proteinExistence type="inferred from homology"/>
<keyword evidence="9 15" id="KW-0862">Zinc</keyword>
<dbReference type="InterPro" id="IPR018957">
    <property type="entry name" value="Znf_C3HC4_RING-type"/>
</dbReference>
<keyword evidence="6 15" id="KW-0479">Metal-binding</keyword>
<feature type="region of interest" description="Disordered" evidence="17">
    <location>
        <begin position="1"/>
        <end position="23"/>
    </location>
</feature>
<evidence type="ECO:0000256" key="10">
    <source>
        <dbReference type="ARBA" id="ARBA00022853"/>
    </source>
</evidence>
<feature type="coiled-coil region" evidence="16">
    <location>
        <begin position="529"/>
        <end position="635"/>
    </location>
</feature>
<dbReference type="InterPro" id="IPR017907">
    <property type="entry name" value="Znf_RING_CS"/>
</dbReference>
<evidence type="ECO:0000256" key="5">
    <source>
        <dbReference type="ARBA" id="ARBA00022679"/>
    </source>
</evidence>
<dbReference type="SUPFAM" id="SSF57850">
    <property type="entry name" value="RING/U-box"/>
    <property type="match status" value="1"/>
</dbReference>
<evidence type="ECO:0000256" key="13">
    <source>
        <dbReference type="ARBA" id="ARBA00059679"/>
    </source>
</evidence>
<protein>
    <recommendedName>
        <fullName evidence="15">E3 ubiquitin protein ligase</fullName>
        <ecNumber evidence="15">2.3.2.27</ecNumber>
    </recommendedName>
</protein>
<dbReference type="Gene3D" id="1.20.5.340">
    <property type="match status" value="1"/>
</dbReference>
<evidence type="ECO:0000256" key="12">
    <source>
        <dbReference type="ARBA" id="ARBA00023242"/>
    </source>
</evidence>
<dbReference type="InterPro" id="IPR001841">
    <property type="entry name" value="Znf_RING"/>
</dbReference>
<keyword evidence="20" id="KW-1185">Reference proteome</keyword>
<comment type="function">
    <text evidence="13">E3 ubiquitin-protein ligase that mediates monoubiquitination of histone H2B to form H2BK123ub1. H2BK123ub1 gives a specific tag for epigenetic transcriptional activation and is also a prerequisite for H3K4me and H3K79me formation.</text>
</comment>
<dbReference type="InterPro" id="IPR013956">
    <property type="entry name" value="E3_ubiquit_lig_Bre1"/>
</dbReference>
<keyword evidence="5 15" id="KW-0808">Transferase</keyword>
<evidence type="ECO:0000256" key="11">
    <source>
        <dbReference type="ARBA" id="ARBA00023054"/>
    </source>
</evidence>
<evidence type="ECO:0000256" key="6">
    <source>
        <dbReference type="ARBA" id="ARBA00022723"/>
    </source>
</evidence>
<evidence type="ECO:0000256" key="2">
    <source>
        <dbReference type="ARBA" id="ARBA00004123"/>
    </source>
</evidence>
<feature type="domain" description="RING-type" evidence="18">
    <location>
        <begin position="833"/>
        <end position="871"/>
    </location>
</feature>
<dbReference type="PANTHER" id="PTHR23163:SF0">
    <property type="entry name" value="E3 UBIQUITIN-PROTEIN LIGASE BRE1"/>
    <property type="match status" value="1"/>
</dbReference>
<dbReference type="CDD" id="cd16499">
    <property type="entry name" value="RING-HC_Bre1-like"/>
    <property type="match status" value="1"/>
</dbReference>
<dbReference type="Gene3D" id="3.30.40.10">
    <property type="entry name" value="Zinc/RING finger domain, C3HC4 (zinc finger)"/>
    <property type="match status" value="1"/>
</dbReference>
<feature type="coiled-coil region" evidence="16">
    <location>
        <begin position="233"/>
        <end position="281"/>
    </location>
</feature>
<feature type="coiled-coil region" evidence="16">
    <location>
        <begin position="402"/>
        <end position="444"/>
    </location>
</feature>
<comment type="catalytic activity">
    <reaction evidence="1 15">
        <text>S-ubiquitinyl-[E2 ubiquitin-conjugating enzyme]-L-cysteine + [acceptor protein]-L-lysine = [E2 ubiquitin-conjugating enzyme]-L-cysteine + N(6)-ubiquitinyl-[acceptor protein]-L-lysine.</text>
        <dbReference type="EC" id="2.3.2.27"/>
    </reaction>
</comment>
<dbReference type="Pfam" id="PF00097">
    <property type="entry name" value="zf-C3HC4"/>
    <property type="match status" value="1"/>
</dbReference>
<keyword evidence="12 15" id="KW-0539">Nucleus</keyword>
<dbReference type="OrthoDB" id="10266039at2759"/>
<dbReference type="GO" id="GO:0016567">
    <property type="term" value="P:protein ubiquitination"/>
    <property type="evidence" value="ECO:0007669"/>
    <property type="project" value="UniProtKB-UniRule"/>
</dbReference>
<dbReference type="GO" id="GO:0006325">
    <property type="term" value="P:chromatin organization"/>
    <property type="evidence" value="ECO:0007669"/>
    <property type="project" value="UniProtKB-KW"/>
</dbReference>
<evidence type="ECO:0000256" key="1">
    <source>
        <dbReference type="ARBA" id="ARBA00000900"/>
    </source>
</evidence>
<dbReference type="GO" id="GO:0008270">
    <property type="term" value="F:zinc ion binding"/>
    <property type="evidence" value="ECO:0007669"/>
    <property type="project" value="UniProtKB-KW"/>
</dbReference>
<evidence type="ECO:0000256" key="14">
    <source>
        <dbReference type="PROSITE-ProRule" id="PRU00175"/>
    </source>
</evidence>
<dbReference type="InterPro" id="IPR013083">
    <property type="entry name" value="Znf_RING/FYVE/PHD"/>
</dbReference>
<dbReference type="InterPro" id="IPR058643">
    <property type="entry name" value="BRE1-like_CC"/>
</dbReference>
<feature type="coiled-coil region" evidence="16">
    <location>
        <begin position="664"/>
        <end position="810"/>
    </location>
</feature>
<feature type="compositionally biased region" description="Basic and acidic residues" evidence="17">
    <location>
        <begin position="303"/>
        <end position="322"/>
    </location>
</feature>
<gene>
    <name evidence="19" type="ORF">ALEPTO_LOCUS1492</name>
</gene>
<evidence type="ECO:0000256" key="3">
    <source>
        <dbReference type="ARBA" id="ARBA00004906"/>
    </source>
</evidence>
<dbReference type="EMBL" id="CAJVPS010000168">
    <property type="protein sequence ID" value="CAG8460138.1"/>
    <property type="molecule type" value="Genomic_DNA"/>
</dbReference>
<keyword evidence="11 15" id="KW-0175">Coiled coil</keyword>
<keyword evidence="8 15" id="KW-0833">Ubl conjugation pathway</keyword>
<comment type="caution">
    <text evidence="19">The sequence shown here is derived from an EMBL/GenBank/DDBJ whole genome shotgun (WGS) entry which is preliminary data.</text>
</comment>
<comment type="similarity">
    <text evidence="4 15">Belongs to the BRE1 family.</text>
</comment>
<dbReference type="PROSITE" id="PS50089">
    <property type="entry name" value="ZF_RING_2"/>
    <property type="match status" value="1"/>
</dbReference>
<dbReference type="AlphaFoldDB" id="A0A9N8Z0J4"/>
<feature type="region of interest" description="Disordered" evidence="17">
    <location>
        <begin position="299"/>
        <end position="326"/>
    </location>
</feature>
<evidence type="ECO:0000256" key="17">
    <source>
        <dbReference type="SAM" id="MobiDB-lite"/>
    </source>
</evidence>
<keyword evidence="7 14" id="KW-0863">Zinc-finger</keyword>
<comment type="pathway">
    <text evidence="3 15">Protein modification; protein ubiquitination.</text>
</comment>
<evidence type="ECO:0000313" key="19">
    <source>
        <dbReference type="EMBL" id="CAG8460138.1"/>
    </source>
</evidence>
<keyword evidence="10 15" id="KW-0156">Chromatin regulator</keyword>
<reference evidence="19" key="1">
    <citation type="submission" date="2021-06" db="EMBL/GenBank/DDBJ databases">
        <authorList>
            <person name="Kallberg Y."/>
            <person name="Tangrot J."/>
            <person name="Rosling A."/>
        </authorList>
    </citation>
    <scope>NUCLEOTIDE SEQUENCE</scope>
    <source>
        <strain evidence="19">FL130A</strain>
    </source>
</reference>
<comment type="subcellular location">
    <subcellularLocation>
        <location evidence="2 15">Nucleus</location>
    </subcellularLocation>
</comment>
<evidence type="ECO:0000256" key="8">
    <source>
        <dbReference type="ARBA" id="ARBA00022786"/>
    </source>
</evidence>
<dbReference type="GO" id="GO:0033503">
    <property type="term" value="C:HULC complex"/>
    <property type="evidence" value="ECO:0007669"/>
    <property type="project" value="TreeGrafter"/>
</dbReference>